<evidence type="ECO:0000313" key="4">
    <source>
        <dbReference type="EMBL" id="CAG8973854.1"/>
    </source>
</evidence>
<dbReference type="EMBL" id="CAJVRM010000081">
    <property type="protein sequence ID" value="CAG8973854.1"/>
    <property type="molecule type" value="Genomic_DNA"/>
</dbReference>
<dbReference type="InterPro" id="IPR056125">
    <property type="entry name" value="DUF7708"/>
</dbReference>
<dbReference type="Gene3D" id="3.40.50.300">
    <property type="entry name" value="P-loop containing nucleotide triphosphate hydrolases"/>
    <property type="match status" value="1"/>
</dbReference>
<keyword evidence="5" id="KW-1185">Reference proteome</keyword>
<dbReference type="Proteomes" id="UP000701801">
    <property type="component" value="Unassembled WGS sequence"/>
</dbReference>
<name>A0A9N9LK75_9HELO</name>
<organism evidence="4 5">
    <name type="scientific">Hymenoscyphus albidus</name>
    <dbReference type="NCBI Taxonomy" id="595503"/>
    <lineage>
        <taxon>Eukaryota</taxon>
        <taxon>Fungi</taxon>
        <taxon>Dikarya</taxon>
        <taxon>Ascomycota</taxon>
        <taxon>Pezizomycotina</taxon>
        <taxon>Leotiomycetes</taxon>
        <taxon>Helotiales</taxon>
        <taxon>Helotiaceae</taxon>
        <taxon>Hymenoscyphus</taxon>
    </lineage>
</organism>
<dbReference type="OrthoDB" id="7464126at2759"/>
<sequence length="433" mass="49552">MYNSRSALGTRSNNDLWARAIERISPQDRNSVNFSYDQLTILTNMKFEVEATQQKCKDNRWHLRRKNGEKIILRDVFAKVVKWIDIFKQVGDTVVQYDPGHAALPWALVRFILQATVNDVEKYEFVTENIEFVSKCICRCKITEELYLGGDATATRQLETSLVKLYGAILIFLSTFKRYFDQKESVQSQVTVIIRDKKVFEGLVNDIREDFDDVHEFAALVRREDECSRYHDLKRIIQEFNNPLERISTQLQIVQDNLEASKRKEMLNWMSDTEKVPYLKHHKESKREVLAGTGNWLLQEAIFKRWKDDSASSLLWLHGIPGSGKIIEEAMKTASKGLMPRPIYFYCSRNPAEPLRSDSNAILGSVTRQLSSLNATSDLFPPAVEKYKEEESPGGTSSSLDVGDSCDLISQLLDLYPTAVIIIDALDECTGQA</sequence>
<reference evidence="4" key="1">
    <citation type="submission" date="2021-07" db="EMBL/GenBank/DDBJ databases">
        <authorList>
            <person name="Durling M."/>
        </authorList>
    </citation>
    <scope>NUCLEOTIDE SEQUENCE</scope>
</reference>
<dbReference type="Pfam" id="PF24809">
    <property type="entry name" value="DUF7708"/>
    <property type="match status" value="1"/>
</dbReference>
<protein>
    <recommendedName>
        <fullName evidence="6">NWD NACHT-NTPase N-terminal domain-containing protein</fullName>
    </recommendedName>
</protein>
<evidence type="ECO:0008006" key="6">
    <source>
        <dbReference type="Google" id="ProtNLM"/>
    </source>
</evidence>
<proteinExistence type="predicted"/>
<evidence type="ECO:0000259" key="2">
    <source>
        <dbReference type="Pfam" id="PF24809"/>
    </source>
</evidence>
<evidence type="ECO:0000256" key="1">
    <source>
        <dbReference type="ARBA" id="ARBA00022737"/>
    </source>
</evidence>
<dbReference type="InterPro" id="IPR056884">
    <property type="entry name" value="NPHP3-like_N"/>
</dbReference>
<feature type="domain" description="DUF7708" evidence="2">
    <location>
        <begin position="77"/>
        <end position="220"/>
    </location>
</feature>
<dbReference type="InterPro" id="IPR027417">
    <property type="entry name" value="P-loop_NTPase"/>
</dbReference>
<evidence type="ECO:0000313" key="5">
    <source>
        <dbReference type="Proteomes" id="UP000701801"/>
    </source>
</evidence>
<gene>
    <name evidence="4" type="ORF">HYALB_00005600</name>
</gene>
<feature type="domain" description="Nephrocystin 3-like N-terminal" evidence="3">
    <location>
        <begin position="292"/>
        <end position="431"/>
    </location>
</feature>
<dbReference type="AlphaFoldDB" id="A0A9N9LK75"/>
<dbReference type="Pfam" id="PF24883">
    <property type="entry name" value="NPHP3_N"/>
    <property type="match status" value="1"/>
</dbReference>
<evidence type="ECO:0000259" key="3">
    <source>
        <dbReference type="Pfam" id="PF24883"/>
    </source>
</evidence>
<accession>A0A9N9LK75</accession>
<comment type="caution">
    <text evidence="4">The sequence shown here is derived from an EMBL/GenBank/DDBJ whole genome shotgun (WGS) entry which is preliminary data.</text>
</comment>
<keyword evidence="1" id="KW-0677">Repeat</keyword>
<dbReference type="PANTHER" id="PTHR10039">
    <property type="entry name" value="AMELOGENIN"/>
    <property type="match status" value="1"/>
</dbReference>